<dbReference type="InterPro" id="IPR000242">
    <property type="entry name" value="PTP_cat"/>
</dbReference>
<dbReference type="Proteomes" id="UP001164929">
    <property type="component" value="Chromosome 19"/>
</dbReference>
<dbReference type="SMART" id="SM00194">
    <property type="entry name" value="PTPc"/>
    <property type="match status" value="1"/>
</dbReference>
<dbReference type="PRINTS" id="PR00700">
    <property type="entry name" value="PRTYPHPHTASE"/>
</dbReference>
<dbReference type="PANTHER" id="PTHR19134">
    <property type="entry name" value="RECEPTOR-TYPE TYROSINE-PROTEIN PHOSPHATASE"/>
    <property type="match status" value="1"/>
</dbReference>
<gene>
    <name evidence="2" type="ORF">NC653_041624</name>
</gene>
<dbReference type="InterPro" id="IPR029021">
    <property type="entry name" value="Prot-tyrosine_phosphatase-like"/>
</dbReference>
<dbReference type="PROSITE" id="PS50055">
    <property type="entry name" value="TYR_PHOSPHATASE_PTP"/>
    <property type="match status" value="1"/>
</dbReference>
<evidence type="ECO:0000313" key="3">
    <source>
        <dbReference type="Proteomes" id="UP001164929"/>
    </source>
</evidence>
<protein>
    <recommendedName>
        <fullName evidence="1">Tyrosine-protein phosphatase domain-containing protein</fullName>
    </recommendedName>
</protein>
<sequence length="145" mass="16701">MATSCKVAVDSVNVSKNRYLDVVPFDQNRAVLNPFKDYRPSATGYMNCSFLQTSSSSENISRFIATQGPLPHTYEDFWEMIIQHHCPVIVMLTRLVDVGYKEVSFILFYLYILKLSEALSMMVYRSFNQSENEKLCLCFLVTVLK</sequence>
<dbReference type="EMBL" id="JAQIZT010000019">
    <property type="protein sequence ID" value="KAJ6952544.1"/>
    <property type="molecule type" value="Genomic_DNA"/>
</dbReference>
<proteinExistence type="predicted"/>
<dbReference type="SUPFAM" id="SSF52799">
    <property type="entry name" value="(Phosphotyrosine protein) phosphatases II"/>
    <property type="match status" value="1"/>
</dbReference>
<name>A0AAD6L8Y6_9ROSI</name>
<dbReference type="Pfam" id="PF00102">
    <property type="entry name" value="Y_phosphatase"/>
    <property type="match status" value="1"/>
</dbReference>
<keyword evidence="3" id="KW-1185">Reference proteome</keyword>
<dbReference type="GO" id="GO:0004725">
    <property type="term" value="F:protein tyrosine phosphatase activity"/>
    <property type="evidence" value="ECO:0007669"/>
    <property type="project" value="InterPro"/>
</dbReference>
<dbReference type="Gene3D" id="3.90.190.10">
    <property type="entry name" value="Protein tyrosine phosphatase superfamily"/>
    <property type="match status" value="1"/>
</dbReference>
<evidence type="ECO:0000313" key="2">
    <source>
        <dbReference type="EMBL" id="KAJ6952544.1"/>
    </source>
</evidence>
<comment type="caution">
    <text evidence="2">The sequence shown here is derived from an EMBL/GenBank/DDBJ whole genome shotgun (WGS) entry which is preliminary data.</text>
</comment>
<dbReference type="PANTHER" id="PTHR19134:SF449">
    <property type="entry name" value="TYROSINE-PROTEIN PHOSPHATASE 1"/>
    <property type="match status" value="1"/>
</dbReference>
<feature type="domain" description="Tyrosine-protein phosphatase" evidence="1">
    <location>
        <begin position="1"/>
        <end position="101"/>
    </location>
</feature>
<accession>A0AAD6L8Y6</accession>
<evidence type="ECO:0000259" key="1">
    <source>
        <dbReference type="PROSITE" id="PS50055"/>
    </source>
</evidence>
<dbReference type="InterPro" id="IPR050348">
    <property type="entry name" value="Protein-Tyr_Phosphatase"/>
</dbReference>
<dbReference type="AlphaFoldDB" id="A0AAD6L8Y6"/>
<organism evidence="2 3">
    <name type="scientific">Populus alba x Populus x berolinensis</name>
    <dbReference type="NCBI Taxonomy" id="444605"/>
    <lineage>
        <taxon>Eukaryota</taxon>
        <taxon>Viridiplantae</taxon>
        <taxon>Streptophyta</taxon>
        <taxon>Embryophyta</taxon>
        <taxon>Tracheophyta</taxon>
        <taxon>Spermatophyta</taxon>
        <taxon>Magnoliopsida</taxon>
        <taxon>eudicotyledons</taxon>
        <taxon>Gunneridae</taxon>
        <taxon>Pentapetalae</taxon>
        <taxon>rosids</taxon>
        <taxon>fabids</taxon>
        <taxon>Malpighiales</taxon>
        <taxon>Salicaceae</taxon>
        <taxon>Saliceae</taxon>
        <taxon>Populus</taxon>
    </lineage>
</organism>
<reference evidence="2" key="1">
    <citation type="journal article" date="2023" name="Mol. Ecol. Resour.">
        <title>Chromosome-level genome assembly of a triploid poplar Populus alba 'Berolinensis'.</title>
        <authorList>
            <person name="Chen S."/>
            <person name="Yu Y."/>
            <person name="Wang X."/>
            <person name="Wang S."/>
            <person name="Zhang T."/>
            <person name="Zhou Y."/>
            <person name="He R."/>
            <person name="Meng N."/>
            <person name="Wang Y."/>
            <person name="Liu W."/>
            <person name="Liu Z."/>
            <person name="Liu J."/>
            <person name="Guo Q."/>
            <person name="Huang H."/>
            <person name="Sederoff R.R."/>
            <person name="Wang G."/>
            <person name="Qu G."/>
            <person name="Chen S."/>
        </authorList>
    </citation>
    <scope>NUCLEOTIDE SEQUENCE</scope>
    <source>
        <strain evidence="2">SC-2020</strain>
    </source>
</reference>